<evidence type="ECO:0000313" key="4">
    <source>
        <dbReference type="Proteomes" id="UP001152799"/>
    </source>
</evidence>
<accession>A0A9N9MNT3</accession>
<name>A0A9N9MNT3_9CUCU</name>
<feature type="compositionally biased region" description="Polar residues" evidence="2">
    <location>
        <begin position="1"/>
        <end position="12"/>
    </location>
</feature>
<feature type="coiled-coil region" evidence="1">
    <location>
        <begin position="140"/>
        <end position="167"/>
    </location>
</feature>
<organism evidence="3 4">
    <name type="scientific">Ceutorhynchus assimilis</name>
    <name type="common">cabbage seed weevil</name>
    <dbReference type="NCBI Taxonomy" id="467358"/>
    <lineage>
        <taxon>Eukaryota</taxon>
        <taxon>Metazoa</taxon>
        <taxon>Ecdysozoa</taxon>
        <taxon>Arthropoda</taxon>
        <taxon>Hexapoda</taxon>
        <taxon>Insecta</taxon>
        <taxon>Pterygota</taxon>
        <taxon>Neoptera</taxon>
        <taxon>Endopterygota</taxon>
        <taxon>Coleoptera</taxon>
        <taxon>Polyphaga</taxon>
        <taxon>Cucujiformia</taxon>
        <taxon>Curculionidae</taxon>
        <taxon>Ceutorhynchinae</taxon>
        <taxon>Ceutorhynchus</taxon>
    </lineage>
</organism>
<dbReference type="Proteomes" id="UP001152799">
    <property type="component" value="Chromosome 3"/>
</dbReference>
<evidence type="ECO:0000256" key="2">
    <source>
        <dbReference type="SAM" id="MobiDB-lite"/>
    </source>
</evidence>
<keyword evidence="1" id="KW-0175">Coiled coil</keyword>
<reference evidence="3" key="1">
    <citation type="submission" date="2022-01" db="EMBL/GenBank/DDBJ databases">
        <authorList>
            <person name="King R."/>
        </authorList>
    </citation>
    <scope>NUCLEOTIDE SEQUENCE</scope>
</reference>
<sequence length="671" mass="77910">MSKRYNNNYHELNNSKKPKLDEDEEWEGEEIDEEALNKCFDNATQAVQEQSLNQSILPSYHAFIKPTSFASSTQAVNNTQIKEKELELVIAKLKQLNAEKDGEISILRSKIKDNTVTHQVEQQKTTSEWREKYQSASKEVKTVRSDLDFKNLEIANLKQQLANQRRINLDATVNSQLVLAPKPLPKHLERNLNTKDRPQSNNSIKEPILDLITPLKCLSTINFADNDVESHLIKNTKKFYKLSRITIPYLQNQETCNEINFHHKCPQIDKKPITIEDVYSDILTLANSRVDKLNIESIDKIIAVGLILLKDLNDYLMEYGSNLKTEDIQQADTDYLEGIESDDFKLGIQAGKLLKIIAQLILCNEHTADFICYDKLLKLPPHLREYALLIPHRNGAVQNDYYCLRLVLTIVENIGKYRLTRQTNDFLIAVTILLKNIALMLKGYSTTSKPINDALFCKLFKELVFTRPGDKMIEQITFLLKNCSQYKAFIDYLFKSDPSKEPLMVRSKAKTVLLFNKNACCMCVLACQLKNYIIKIENLPLDVCYNMLSFMYNIVKKSHWIHYENTDNVCSCLLQLYRLQIQFLYKGLTNFKERKNTETLDEWKTFFEDQLIQKVLNQINFISYELILKKPSVLAQYKEIERYLINQGKFDLVQLNISETVSPETIRNEDF</sequence>
<feature type="region of interest" description="Disordered" evidence="2">
    <location>
        <begin position="1"/>
        <end position="27"/>
    </location>
</feature>
<evidence type="ECO:0000313" key="3">
    <source>
        <dbReference type="EMBL" id="CAG9766951.1"/>
    </source>
</evidence>
<gene>
    <name evidence="3" type="ORF">CEUTPL_LOCUS7518</name>
</gene>
<dbReference type="EMBL" id="OU892279">
    <property type="protein sequence ID" value="CAG9766951.1"/>
    <property type="molecule type" value="Genomic_DNA"/>
</dbReference>
<keyword evidence="4" id="KW-1185">Reference proteome</keyword>
<dbReference type="AlphaFoldDB" id="A0A9N9MNT3"/>
<proteinExistence type="predicted"/>
<evidence type="ECO:0000256" key="1">
    <source>
        <dbReference type="SAM" id="Coils"/>
    </source>
</evidence>
<protein>
    <submittedName>
        <fullName evidence="3">Uncharacterized protein</fullName>
    </submittedName>
</protein>
<dbReference type="OrthoDB" id="7668655at2759"/>